<reference evidence="1 2" key="1">
    <citation type="submission" date="2017-02" db="EMBL/GenBank/DDBJ databases">
        <authorList>
            <person name="Peterson S.W."/>
        </authorList>
    </citation>
    <scope>NUCLEOTIDE SEQUENCE [LARGE SCALE GENOMIC DNA]</scope>
    <source>
        <strain evidence="1 2">B Mb 05.01</strain>
    </source>
</reference>
<name>A0A1R4JXV4_9MICO</name>
<keyword evidence="2" id="KW-1185">Reference proteome</keyword>
<evidence type="ECO:0000313" key="1">
    <source>
        <dbReference type="EMBL" id="SJN36887.1"/>
    </source>
</evidence>
<protein>
    <submittedName>
        <fullName evidence="1">Uncharacterized protein</fullName>
    </submittedName>
</protein>
<proteinExistence type="predicted"/>
<dbReference type="EMBL" id="FUKO01000022">
    <property type="protein sequence ID" value="SJN36887.1"/>
    <property type="molecule type" value="Genomic_DNA"/>
</dbReference>
<evidence type="ECO:0000313" key="2">
    <source>
        <dbReference type="Proteomes" id="UP000196320"/>
    </source>
</evidence>
<gene>
    <name evidence="1" type="ORF">FM104_09375</name>
</gene>
<dbReference type="RefSeq" id="WP_179206747.1">
    <property type="nucleotide sequence ID" value="NZ_FUKO01000022.1"/>
</dbReference>
<dbReference type="Proteomes" id="UP000196320">
    <property type="component" value="Unassembled WGS sequence"/>
</dbReference>
<accession>A0A1R4JXV4</accession>
<organism evidence="1 2">
    <name type="scientific">Microbacterium esteraromaticum</name>
    <dbReference type="NCBI Taxonomy" id="57043"/>
    <lineage>
        <taxon>Bacteria</taxon>
        <taxon>Bacillati</taxon>
        <taxon>Actinomycetota</taxon>
        <taxon>Actinomycetes</taxon>
        <taxon>Micrococcales</taxon>
        <taxon>Microbacteriaceae</taxon>
        <taxon>Microbacterium</taxon>
    </lineage>
</organism>
<dbReference type="AlphaFoldDB" id="A0A1R4JXV4"/>
<sequence>MNLNELEAVVLRAERAGIVKSMTGTWTPEDDAQLADLYALRREQRTRTHQAGVRQ</sequence>